<evidence type="ECO:0000259" key="3">
    <source>
        <dbReference type="Pfam" id="PF00561"/>
    </source>
</evidence>
<evidence type="ECO:0000313" key="4">
    <source>
        <dbReference type="EnsemblMetazoa" id="AMEM010232-PA"/>
    </source>
</evidence>
<protein>
    <recommendedName>
        <fullName evidence="3">AB hydrolase-1 domain-containing protein</fullName>
    </recommendedName>
</protein>
<name>A0A182V7L2_ANOME</name>
<dbReference type="AlphaFoldDB" id="A0A182V7L2"/>
<dbReference type="EnsemblMetazoa" id="AMEM010232-RA">
    <property type="protein sequence ID" value="AMEM010232-PA"/>
    <property type="gene ID" value="AMEM010232"/>
</dbReference>
<evidence type="ECO:0000256" key="2">
    <source>
        <dbReference type="ARBA" id="ARBA00038334"/>
    </source>
</evidence>
<dbReference type="PRINTS" id="PR00412">
    <property type="entry name" value="EPOXHYDRLASE"/>
</dbReference>
<keyword evidence="1" id="KW-0378">Hydrolase</keyword>
<sequence length="397" mass="45184">MDQLAFGCVRRAVLVCAAFFLRLIRWLQASYWVPNARPHPPDTLNHSKWGTHRYITVQNIKLHYVEQGSSSKPLMLFLHGLPDFWYSWRYQMHEFSKDYWTVALDLPGMGRSEPPAHSVTYKLSNLARLVCSLITALGKSECVLVGNGAGSILGWHIVNQYPDRVSRYVLLGVPSEAILQQLYQRGAIPIATLLRSAFLLYAGELPTLLARTDDYAMFNDLLGPGAKPQDLEAYKYTFAQPAALGHALAAFRENFADFFLEEYEYRVRKPANTPGLFLFREEDCFGQTPEEYMSLLTDAYEPLETRFVARVGRFMHQDDPKTVNKLIGEFLGMNVTRPKRPLGDGPEKQVIVKEVCGNCHENAHRKPAEAHHEKCVENCDGQAHRYVFDKVRIPICS</sequence>
<dbReference type="VEuPathDB" id="VectorBase:AMEM010232"/>
<proteinExistence type="inferred from homology"/>
<organism evidence="4 5">
    <name type="scientific">Anopheles merus</name>
    <name type="common">Mosquito</name>
    <dbReference type="NCBI Taxonomy" id="30066"/>
    <lineage>
        <taxon>Eukaryota</taxon>
        <taxon>Metazoa</taxon>
        <taxon>Ecdysozoa</taxon>
        <taxon>Arthropoda</taxon>
        <taxon>Hexapoda</taxon>
        <taxon>Insecta</taxon>
        <taxon>Pterygota</taxon>
        <taxon>Neoptera</taxon>
        <taxon>Endopterygota</taxon>
        <taxon>Diptera</taxon>
        <taxon>Nematocera</taxon>
        <taxon>Culicoidea</taxon>
        <taxon>Culicidae</taxon>
        <taxon>Anophelinae</taxon>
        <taxon>Anopheles</taxon>
    </lineage>
</organism>
<keyword evidence="5" id="KW-1185">Reference proteome</keyword>
<accession>A0A182V7L2</accession>
<dbReference type="GO" id="GO:0004301">
    <property type="term" value="F:epoxide hydrolase activity"/>
    <property type="evidence" value="ECO:0007669"/>
    <property type="project" value="UniProtKB-ARBA"/>
</dbReference>
<reference evidence="4" key="1">
    <citation type="submission" date="2020-05" db="UniProtKB">
        <authorList>
            <consortium name="EnsemblMetazoa"/>
        </authorList>
    </citation>
    <scope>IDENTIFICATION</scope>
    <source>
        <strain evidence="4">MAF</strain>
    </source>
</reference>
<dbReference type="InterPro" id="IPR000639">
    <property type="entry name" value="Epox_hydrolase-like"/>
</dbReference>
<dbReference type="PRINTS" id="PR00111">
    <property type="entry name" value="ABHYDROLASE"/>
</dbReference>
<evidence type="ECO:0000256" key="1">
    <source>
        <dbReference type="ARBA" id="ARBA00022801"/>
    </source>
</evidence>
<evidence type="ECO:0000313" key="5">
    <source>
        <dbReference type="Proteomes" id="UP000075903"/>
    </source>
</evidence>
<feature type="domain" description="AB hydrolase-1" evidence="3">
    <location>
        <begin position="73"/>
        <end position="182"/>
    </location>
</feature>
<dbReference type="Pfam" id="PF00561">
    <property type="entry name" value="Abhydrolase_1"/>
    <property type="match status" value="1"/>
</dbReference>
<dbReference type="SUPFAM" id="SSF53474">
    <property type="entry name" value="alpha/beta-Hydrolases"/>
    <property type="match status" value="1"/>
</dbReference>
<dbReference type="InterPro" id="IPR029058">
    <property type="entry name" value="AB_hydrolase_fold"/>
</dbReference>
<dbReference type="Proteomes" id="UP000075903">
    <property type="component" value="Unassembled WGS sequence"/>
</dbReference>
<dbReference type="PANTHER" id="PTHR43329">
    <property type="entry name" value="EPOXIDE HYDROLASE"/>
    <property type="match status" value="1"/>
</dbReference>
<comment type="similarity">
    <text evidence="2">Belongs to the AB hydrolase superfamily. Epoxide hydrolase family.</text>
</comment>
<dbReference type="Gene3D" id="3.40.50.1820">
    <property type="entry name" value="alpha/beta hydrolase"/>
    <property type="match status" value="1"/>
</dbReference>
<dbReference type="STRING" id="30066.A0A182V7L2"/>
<dbReference type="VEuPathDB" id="VectorBase:AMEM21_015354"/>
<dbReference type="InterPro" id="IPR000073">
    <property type="entry name" value="AB_hydrolase_1"/>
</dbReference>